<dbReference type="PANTHER" id="PTHR30055:SF234">
    <property type="entry name" value="HTH-TYPE TRANSCRIPTIONAL REGULATOR BETI"/>
    <property type="match status" value="1"/>
</dbReference>
<keyword evidence="3 5" id="KW-0238">DNA-binding</keyword>
<keyword evidence="2" id="KW-0805">Transcription regulation</keyword>
<dbReference type="Pfam" id="PF00440">
    <property type="entry name" value="TetR_N"/>
    <property type="match status" value="1"/>
</dbReference>
<dbReference type="PRINTS" id="PR00455">
    <property type="entry name" value="HTHTETR"/>
</dbReference>
<protein>
    <recommendedName>
        <fullName evidence="7">HTH tetR-type domain-containing protein</fullName>
    </recommendedName>
</protein>
<feature type="DNA-binding region" description="H-T-H motif" evidence="5">
    <location>
        <begin position="49"/>
        <end position="68"/>
    </location>
</feature>
<dbReference type="Proteomes" id="UP000177515">
    <property type="component" value="Chromosome 2"/>
</dbReference>
<keyword evidence="9" id="KW-1185">Reference proteome</keyword>
<gene>
    <name evidence="8" type="ORF">BKK80_22350</name>
</gene>
<dbReference type="PROSITE" id="PS50977">
    <property type="entry name" value="HTH_TETR_2"/>
    <property type="match status" value="1"/>
</dbReference>
<dbReference type="Gene3D" id="1.10.357.10">
    <property type="entry name" value="Tetracycline Repressor, domain 2"/>
    <property type="match status" value="1"/>
</dbReference>
<sequence length="249" mass="25667">MNSQKSTQKPTPLPGEPKAPRRARGHARVATLLEAASAEFADKGFEATTMTAIAARAQSSIGSLYQFFPTKEQVAATLLEQYVGELEAVLDRLREEVPSLDVAIVAGRLATLFLAFRATHPAFVALADVPALVSAEATGAAGVRERMRGGIAAVLAALAPGLPAPEAWLRAVIVQHLMKAAVTLGLDATVDDPGAAMAEFQRVVQGYLEDAMAAGRAAQAGAARRGAASKGRAASGGGARRQGKSGESA</sequence>
<feature type="region of interest" description="Disordered" evidence="6">
    <location>
        <begin position="1"/>
        <end position="25"/>
    </location>
</feature>
<proteinExistence type="predicted"/>
<evidence type="ECO:0000256" key="3">
    <source>
        <dbReference type="ARBA" id="ARBA00023125"/>
    </source>
</evidence>
<evidence type="ECO:0000259" key="7">
    <source>
        <dbReference type="PROSITE" id="PS50977"/>
    </source>
</evidence>
<feature type="compositionally biased region" description="Polar residues" evidence="6">
    <location>
        <begin position="1"/>
        <end position="10"/>
    </location>
</feature>
<dbReference type="InterPro" id="IPR050109">
    <property type="entry name" value="HTH-type_TetR-like_transc_reg"/>
</dbReference>
<feature type="domain" description="HTH tetR-type" evidence="7">
    <location>
        <begin position="26"/>
        <end position="86"/>
    </location>
</feature>
<evidence type="ECO:0000256" key="1">
    <source>
        <dbReference type="ARBA" id="ARBA00022491"/>
    </source>
</evidence>
<evidence type="ECO:0000313" key="8">
    <source>
        <dbReference type="EMBL" id="AOZ08674.1"/>
    </source>
</evidence>
<accession>A0ABN4TWA5</accession>
<evidence type="ECO:0000256" key="6">
    <source>
        <dbReference type="SAM" id="MobiDB-lite"/>
    </source>
</evidence>
<feature type="region of interest" description="Disordered" evidence="6">
    <location>
        <begin position="224"/>
        <end position="249"/>
    </location>
</feature>
<dbReference type="RefSeq" id="WP_071071349.1">
    <property type="nucleotide sequence ID" value="NZ_CP017755.1"/>
</dbReference>
<keyword evidence="4" id="KW-0804">Transcription</keyword>
<evidence type="ECO:0000256" key="5">
    <source>
        <dbReference type="PROSITE-ProRule" id="PRU00335"/>
    </source>
</evidence>
<evidence type="ECO:0000313" key="9">
    <source>
        <dbReference type="Proteomes" id="UP000177515"/>
    </source>
</evidence>
<dbReference type="InterPro" id="IPR001647">
    <property type="entry name" value="HTH_TetR"/>
</dbReference>
<dbReference type="PANTHER" id="PTHR30055">
    <property type="entry name" value="HTH-TYPE TRANSCRIPTIONAL REGULATOR RUTR"/>
    <property type="match status" value="1"/>
</dbReference>
<reference evidence="8 9" key="1">
    <citation type="submission" date="2016-10" db="EMBL/GenBank/DDBJ databases">
        <title>Complete genome sequences of three Cupriavidus strains isolated from various Malaysian environments.</title>
        <authorList>
            <person name="Abdullah A.A.-A."/>
            <person name="Shafie N.A.H."/>
            <person name="Lau N.S."/>
        </authorList>
    </citation>
    <scope>NUCLEOTIDE SEQUENCE [LARGE SCALE GENOMIC DNA]</scope>
    <source>
        <strain evidence="8 9">USMAA1020</strain>
    </source>
</reference>
<evidence type="ECO:0000256" key="2">
    <source>
        <dbReference type="ARBA" id="ARBA00023015"/>
    </source>
</evidence>
<dbReference type="Pfam" id="PF17918">
    <property type="entry name" value="TetR_C_15"/>
    <property type="match status" value="1"/>
</dbReference>
<dbReference type="InterPro" id="IPR041669">
    <property type="entry name" value="TetR_C_15"/>
</dbReference>
<feature type="compositionally biased region" description="Low complexity" evidence="6">
    <location>
        <begin position="224"/>
        <end position="233"/>
    </location>
</feature>
<dbReference type="InterPro" id="IPR009057">
    <property type="entry name" value="Homeodomain-like_sf"/>
</dbReference>
<name>A0ABN4TWA5_9BURK</name>
<dbReference type="InterPro" id="IPR023772">
    <property type="entry name" value="DNA-bd_HTH_TetR-type_CS"/>
</dbReference>
<evidence type="ECO:0000256" key="4">
    <source>
        <dbReference type="ARBA" id="ARBA00023163"/>
    </source>
</evidence>
<keyword evidence="1" id="KW-0678">Repressor</keyword>
<dbReference type="EMBL" id="CP017755">
    <property type="protein sequence ID" value="AOZ08674.1"/>
    <property type="molecule type" value="Genomic_DNA"/>
</dbReference>
<dbReference type="PROSITE" id="PS01081">
    <property type="entry name" value="HTH_TETR_1"/>
    <property type="match status" value="1"/>
</dbReference>
<organism evidence="8 9">
    <name type="scientific">Cupriavidus malaysiensis</name>
    <dbReference type="NCBI Taxonomy" id="367825"/>
    <lineage>
        <taxon>Bacteria</taxon>
        <taxon>Pseudomonadati</taxon>
        <taxon>Pseudomonadota</taxon>
        <taxon>Betaproteobacteria</taxon>
        <taxon>Burkholderiales</taxon>
        <taxon>Burkholderiaceae</taxon>
        <taxon>Cupriavidus</taxon>
    </lineage>
</organism>
<dbReference type="SUPFAM" id="SSF46689">
    <property type="entry name" value="Homeodomain-like"/>
    <property type="match status" value="1"/>
</dbReference>